<dbReference type="Proteomes" id="UP000226192">
    <property type="component" value="Unassembled WGS sequence"/>
</dbReference>
<keyword evidence="4" id="KW-1185">Reference proteome</keyword>
<feature type="region of interest" description="Disordered" evidence="1">
    <location>
        <begin position="1"/>
        <end position="30"/>
    </location>
</feature>
<dbReference type="STRING" id="1399860.A0A2C5XWX5"/>
<evidence type="ECO:0000256" key="1">
    <source>
        <dbReference type="SAM" id="MobiDB-lite"/>
    </source>
</evidence>
<sequence length="287" mass="31416">MSRQVEAPWRPNAAYDNGAPPPPYAPAEAQQYSRSNIKAHEADPFYFLYLFDTVFLIDDSSSMLGRRWREVQAALRQLAPVCTSHDDDGIDLYFMNHRSDAPGWMASPPMAHVAALPPEGKASSGYYNVTDAGTVEAIFNSVRPCGPTPTHDRLRHIIDAYMAQLSAAASLLDVRPLNVIVLTDGRPGPEQANGFNPHDPLPLIVHYAQALDFMRAPLYQLGIQFIQVGDDAGATAALEALDKLRGGFRDIVDTTKYDGRDGPLTADAILKAVLGGVDRRLDDDVAW</sequence>
<evidence type="ECO:0000259" key="2">
    <source>
        <dbReference type="PROSITE" id="PS50234"/>
    </source>
</evidence>
<name>A0A2C5XWX5_9HYPO</name>
<proteinExistence type="predicted"/>
<dbReference type="Gene3D" id="3.40.50.410">
    <property type="entry name" value="von Willebrand factor, type A domain"/>
    <property type="match status" value="1"/>
</dbReference>
<organism evidence="3 4">
    <name type="scientific">Ophiocordyceps australis</name>
    <dbReference type="NCBI Taxonomy" id="1399860"/>
    <lineage>
        <taxon>Eukaryota</taxon>
        <taxon>Fungi</taxon>
        <taxon>Dikarya</taxon>
        <taxon>Ascomycota</taxon>
        <taxon>Pezizomycotina</taxon>
        <taxon>Sordariomycetes</taxon>
        <taxon>Hypocreomycetidae</taxon>
        <taxon>Hypocreales</taxon>
        <taxon>Ophiocordycipitaceae</taxon>
        <taxon>Ophiocordyceps</taxon>
    </lineage>
</organism>
<dbReference type="EMBL" id="NJET01000122">
    <property type="protein sequence ID" value="PHH60957.1"/>
    <property type="molecule type" value="Genomic_DNA"/>
</dbReference>
<dbReference type="AlphaFoldDB" id="A0A2C5XWX5"/>
<reference evidence="3 4" key="1">
    <citation type="submission" date="2017-06" db="EMBL/GenBank/DDBJ databases">
        <title>Ant-infecting Ophiocordyceps genomes reveal a high diversity of potential behavioral manipulation genes and a possible major role for enterotoxins.</title>
        <authorList>
            <person name="De Bekker C."/>
            <person name="Evans H.C."/>
            <person name="Brachmann A."/>
            <person name="Hughes D.P."/>
        </authorList>
    </citation>
    <scope>NUCLEOTIDE SEQUENCE [LARGE SCALE GENOMIC DNA]</scope>
    <source>
        <strain evidence="3 4">Map64</strain>
    </source>
</reference>
<dbReference type="PANTHER" id="PTHR34706:SF1">
    <property type="entry name" value="VWFA DOMAIN-CONTAINING PROTEIN"/>
    <property type="match status" value="1"/>
</dbReference>
<dbReference type="InterPro" id="IPR036465">
    <property type="entry name" value="vWFA_dom_sf"/>
</dbReference>
<protein>
    <recommendedName>
        <fullName evidence="2">VWFA domain-containing protein</fullName>
    </recommendedName>
</protein>
<accession>A0A2C5XWX5</accession>
<gene>
    <name evidence="3" type="ORF">CDD81_1014</name>
</gene>
<dbReference type="PANTHER" id="PTHR34706">
    <property type="entry name" value="SLR1338 PROTEIN"/>
    <property type="match status" value="1"/>
</dbReference>
<comment type="caution">
    <text evidence="3">The sequence shown here is derived from an EMBL/GenBank/DDBJ whole genome shotgun (WGS) entry which is preliminary data.</text>
</comment>
<dbReference type="PROSITE" id="PS50234">
    <property type="entry name" value="VWFA"/>
    <property type="match status" value="1"/>
</dbReference>
<dbReference type="OrthoDB" id="2142040at2759"/>
<dbReference type="SUPFAM" id="SSF53300">
    <property type="entry name" value="vWA-like"/>
    <property type="match status" value="1"/>
</dbReference>
<feature type="domain" description="VWFA" evidence="2">
    <location>
        <begin position="52"/>
        <end position="273"/>
    </location>
</feature>
<evidence type="ECO:0000313" key="4">
    <source>
        <dbReference type="Proteomes" id="UP000226192"/>
    </source>
</evidence>
<dbReference type="InterPro" id="IPR002035">
    <property type="entry name" value="VWF_A"/>
</dbReference>
<evidence type="ECO:0000313" key="3">
    <source>
        <dbReference type="EMBL" id="PHH60957.1"/>
    </source>
</evidence>